<accession>A0A178MWQ3</accession>
<feature type="chain" id="PRO_5008092314" description="Agenet-like domain-containing protein" evidence="1">
    <location>
        <begin position="25"/>
        <end position="121"/>
    </location>
</feature>
<dbReference type="Gene3D" id="2.30.30.140">
    <property type="match status" value="2"/>
</dbReference>
<comment type="caution">
    <text evidence="3">The sequence shown here is derived from an EMBL/GenBank/DDBJ whole genome shotgun (WGS) entry which is preliminary data.</text>
</comment>
<dbReference type="Proteomes" id="UP000078428">
    <property type="component" value="Unassembled WGS sequence"/>
</dbReference>
<keyword evidence="1" id="KW-0732">Signal</keyword>
<name>A0A178MWQ3_9PROT</name>
<gene>
    <name evidence="3" type="ORF">A6A04_11415</name>
</gene>
<organism evidence="3 4">
    <name type="scientific">Paramagnetospirillum marisnigri</name>
    <dbReference type="NCBI Taxonomy" id="1285242"/>
    <lineage>
        <taxon>Bacteria</taxon>
        <taxon>Pseudomonadati</taxon>
        <taxon>Pseudomonadota</taxon>
        <taxon>Alphaproteobacteria</taxon>
        <taxon>Rhodospirillales</taxon>
        <taxon>Magnetospirillaceae</taxon>
        <taxon>Paramagnetospirillum</taxon>
    </lineage>
</organism>
<dbReference type="STRING" id="1285242.A6A04_11415"/>
<dbReference type="Pfam" id="PF05641">
    <property type="entry name" value="Agenet"/>
    <property type="match status" value="1"/>
</dbReference>
<feature type="domain" description="Agenet-like" evidence="2">
    <location>
        <begin position="81"/>
        <end position="120"/>
    </location>
</feature>
<proteinExistence type="predicted"/>
<protein>
    <recommendedName>
        <fullName evidence="2">Agenet-like domain-containing protein</fullName>
    </recommendedName>
</protein>
<evidence type="ECO:0000259" key="2">
    <source>
        <dbReference type="Pfam" id="PF05641"/>
    </source>
</evidence>
<dbReference type="InterPro" id="IPR016197">
    <property type="entry name" value="Chromo-like_dom_sf"/>
</dbReference>
<reference evidence="3 4" key="1">
    <citation type="submission" date="2016-04" db="EMBL/GenBank/DDBJ databases">
        <title>Draft genome sequence of freshwater magnetotactic bacteria Magnetospirillum marisnigri SP-1 and Magnetospirillum moscoviense BB-1.</title>
        <authorList>
            <person name="Koziaeva V."/>
            <person name="Dziuba M.V."/>
            <person name="Ivanov T.M."/>
            <person name="Kuznetsov B."/>
            <person name="Grouzdev D.S."/>
        </authorList>
    </citation>
    <scope>NUCLEOTIDE SEQUENCE [LARGE SCALE GENOMIC DNA]</scope>
    <source>
        <strain evidence="3 4">SP-1</strain>
    </source>
</reference>
<dbReference type="OrthoDB" id="326336at2"/>
<feature type="signal peptide" evidence="1">
    <location>
        <begin position="1"/>
        <end position="24"/>
    </location>
</feature>
<evidence type="ECO:0000313" key="3">
    <source>
        <dbReference type="EMBL" id="OAN55260.1"/>
    </source>
</evidence>
<sequence length="121" mass="13520">MTMKAFAVAAATALVCFSPVSASAADLCPIGKTVKVNWKGDWYPAKVEKSEVAKCFITYTGYGKEYDEWVGPDRLQIKVSWKGDWYPAKVVQVQGDKYKIHYDGYGSSDDEVVDISRIQPR</sequence>
<dbReference type="AlphaFoldDB" id="A0A178MWQ3"/>
<evidence type="ECO:0000313" key="4">
    <source>
        <dbReference type="Proteomes" id="UP000078428"/>
    </source>
</evidence>
<dbReference type="InterPro" id="IPR008395">
    <property type="entry name" value="Agenet-like_dom"/>
</dbReference>
<dbReference type="SUPFAM" id="SSF54160">
    <property type="entry name" value="Chromo domain-like"/>
    <property type="match status" value="2"/>
</dbReference>
<dbReference type="EMBL" id="LWQT01000020">
    <property type="protein sequence ID" value="OAN55260.1"/>
    <property type="molecule type" value="Genomic_DNA"/>
</dbReference>
<dbReference type="RefSeq" id="WP_068489443.1">
    <property type="nucleotide sequence ID" value="NZ_LWQT01000020.1"/>
</dbReference>
<evidence type="ECO:0000256" key="1">
    <source>
        <dbReference type="SAM" id="SignalP"/>
    </source>
</evidence>
<keyword evidence="4" id="KW-1185">Reference proteome</keyword>